<feature type="region of interest" description="Disordered" evidence="1">
    <location>
        <begin position="542"/>
        <end position="586"/>
    </location>
</feature>
<dbReference type="Proteomes" id="UP000030748">
    <property type="component" value="Unassembled WGS sequence"/>
</dbReference>
<feature type="region of interest" description="Disordered" evidence="1">
    <location>
        <begin position="318"/>
        <end position="378"/>
    </location>
</feature>
<sequence>MPLLDIAISQPCSCFRNNILPFRSENHFRNRLVLGNDKGLGLGLGLGLASSFSWRSSCITGREGSRSYTLARAEVWRGGLITIKAVATLEITSVPRKERVKGYTNVLRMDIGSASSGSSTFEPPQSSNEDESAELDEREKLRRMRISNANRGNTPWNKGRKHRPETVQLIKERTKLAMQDPKVKMKLVNLGHAQSEETKIKIGVGVRLGWERRRERLQLQETCHHQWQDLIAVAARKGFLGEEELQWDSYKVLSKQLEKEWVQSVEQRRNTPRIKGSKRAPKSAEQKRKISEAIAAKWADPEYRDRVYSGLAKFHGIPEGTERKSRRKTSIDGQSRKRGPKNTEETDNLAKSESKSQNQRTRTKRSKTPSYKDPLASSKLEMLKNIRAQRSAVLNKKSEAVTRAKLLIAGAEKAAEALEIAARENPLAQASLMESRMLIAEAYQIIESIEYEDEVSSEDDKENNSENSIEPVQNLKLVMDENTLNLANGNPRKVNGVHSISSASSAVENDNFSFDKFMLQDLMNGNGSASSFNDMPEREENIRSNGLQSPDHKPSPNGISVQTQKQSLNGLDFQSDNAEASSKKQVKTVKKWLRGRLVEVAEET</sequence>
<evidence type="ECO:0000259" key="2">
    <source>
        <dbReference type="Pfam" id="PF07460"/>
    </source>
</evidence>
<feature type="compositionally biased region" description="Basic residues" evidence="1">
    <location>
        <begin position="270"/>
        <end position="281"/>
    </location>
</feature>
<feature type="compositionally biased region" description="Polar residues" evidence="1">
    <location>
        <begin position="114"/>
        <end position="127"/>
    </location>
</feature>
<dbReference type="eggNOG" id="ENOG502QUKG">
    <property type="taxonomic scope" value="Eukaryota"/>
</dbReference>
<keyword evidence="4" id="KW-1185">Reference proteome</keyword>
<dbReference type="Pfam" id="PF07460">
    <property type="entry name" value="NUMOD3"/>
    <property type="match status" value="1"/>
</dbReference>
<gene>
    <name evidence="3" type="ORF">MIMGU_mgv1a003152mg</name>
</gene>
<accession>A0A022Q2A2</accession>
<protein>
    <recommendedName>
        <fullName evidence="2">Nuclease associated modular domain-containing protein</fullName>
    </recommendedName>
</protein>
<feature type="region of interest" description="Disordered" evidence="1">
    <location>
        <begin position="114"/>
        <end position="136"/>
    </location>
</feature>
<dbReference type="PANTHER" id="PTHR34199:SF2">
    <property type="entry name" value="NUMOD3 MOTIF FAMILY PROTEIN, EXPRESSED"/>
    <property type="match status" value="1"/>
</dbReference>
<dbReference type="PANTHER" id="PTHR34199">
    <property type="entry name" value="NUMOD3 MOTIF FAMILY PROTEIN, EXPRESSED"/>
    <property type="match status" value="1"/>
</dbReference>
<feature type="compositionally biased region" description="Basic and acidic residues" evidence="1">
    <location>
        <begin position="341"/>
        <end position="354"/>
    </location>
</feature>
<name>A0A022Q2A2_ERYGU</name>
<proteinExistence type="predicted"/>
<dbReference type="EMBL" id="KI632223">
    <property type="protein sequence ID" value="EYU21263.1"/>
    <property type="molecule type" value="Genomic_DNA"/>
</dbReference>
<evidence type="ECO:0000313" key="4">
    <source>
        <dbReference type="Proteomes" id="UP000030748"/>
    </source>
</evidence>
<feature type="compositionally biased region" description="Polar residues" evidence="1">
    <location>
        <begin position="557"/>
        <end position="580"/>
    </location>
</feature>
<feature type="region of interest" description="Disordered" evidence="1">
    <location>
        <begin position="263"/>
        <end position="288"/>
    </location>
</feature>
<evidence type="ECO:0000313" key="3">
    <source>
        <dbReference type="EMBL" id="EYU21263.1"/>
    </source>
</evidence>
<organism evidence="3 4">
    <name type="scientific">Erythranthe guttata</name>
    <name type="common">Yellow monkey flower</name>
    <name type="synonym">Mimulus guttatus</name>
    <dbReference type="NCBI Taxonomy" id="4155"/>
    <lineage>
        <taxon>Eukaryota</taxon>
        <taxon>Viridiplantae</taxon>
        <taxon>Streptophyta</taxon>
        <taxon>Embryophyta</taxon>
        <taxon>Tracheophyta</taxon>
        <taxon>Spermatophyta</taxon>
        <taxon>Magnoliopsida</taxon>
        <taxon>eudicotyledons</taxon>
        <taxon>Gunneridae</taxon>
        <taxon>Pentapetalae</taxon>
        <taxon>asterids</taxon>
        <taxon>lamiids</taxon>
        <taxon>Lamiales</taxon>
        <taxon>Phrymaceae</taxon>
        <taxon>Erythranthe</taxon>
    </lineage>
</organism>
<dbReference type="OrthoDB" id="1935413at2759"/>
<dbReference type="GO" id="GO:0003677">
    <property type="term" value="F:DNA binding"/>
    <property type="evidence" value="ECO:0007669"/>
    <property type="project" value="InterPro"/>
</dbReference>
<evidence type="ECO:0000256" key="1">
    <source>
        <dbReference type="SAM" id="MobiDB-lite"/>
    </source>
</evidence>
<dbReference type="STRING" id="4155.A0A022Q2A2"/>
<dbReference type="AlphaFoldDB" id="A0A022Q2A2"/>
<dbReference type="InterPro" id="IPR003611">
    <property type="entry name" value="NUMOD3"/>
</dbReference>
<feature type="domain" description="Nuclease associated modular" evidence="2">
    <location>
        <begin position="144"/>
        <end position="170"/>
    </location>
</feature>
<reference evidence="3 4" key="1">
    <citation type="journal article" date="2013" name="Proc. Natl. Acad. Sci. U.S.A.">
        <title>Fine-scale variation in meiotic recombination in Mimulus inferred from population shotgun sequencing.</title>
        <authorList>
            <person name="Hellsten U."/>
            <person name="Wright K.M."/>
            <person name="Jenkins J."/>
            <person name="Shu S."/>
            <person name="Yuan Y."/>
            <person name="Wessler S.R."/>
            <person name="Schmutz J."/>
            <person name="Willis J.H."/>
            <person name="Rokhsar D.S."/>
        </authorList>
    </citation>
    <scope>NUCLEOTIDE SEQUENCE [LARGE SCALE GENOMIC DNA]</scope>
    <source>
        <strain evidence="4">cv. DUN x IM62</strain>
    </source>
</reference>